<protein>
    <submittedName>
        <fullName evidence="1">Uncharacterized protein</fullName>
    </submittedName>
</protein>
<proteinExistence type="predicted"/>
<gene>
    <name evidence="1" type="ORF">PtA15_8A582</name>
</gene>
<dbReference type="EMBL" id="CP110428">
    <property type="protein sequence ID" value="WAQ87676.1"/>
    <property type="molecule type" value="Genomic_DNA"/>
</dbReference>
<dbReference type="RefSeq" id="XP_053023231.1">
    <property type="nucleotide sequence ID" value="XM_053172026.1"/>
</dbReference>
<evidence type="ECO:0000313" key="2">
    <source>
        <dbReference type="Proteomes" id="UP001164743"/>
    </source>
</evidence>
<dbReference type="GeneID" id="77812921"/>
<organism evidence="1 2">
    <name type="scientific">Puccinia triticina</name>
    <dbReference type="NCBI Taxonomy" id="208348"/>
    <lineage>
        <taxon>Eukaryota</taxon>
        <taxon>Fungi</taxon>
        <taxon>Dikarya</taxon>
        <taxon>Basidiomycota</taxon>
        <taxon>Pucciniomycotina</taxon>
        <taxon>Pucciniomycetes</taxon>
        <taxon>Pucciniales</taxon>
        <taxon>Pucciniaceae</taxon>
        <taxon>Puccinia</taxon>
    </lineage>
</organism>
<sequence>MDLNLGEEASDTNWVLEILPAVGSPPHFNNTWPDQRTLPGEGQGSLATIHYNRTVLAINPPYSSDGPPTFRRRTIWWTERLCVELIKFFGAWFSQHKELVEKSSTFLVKATYFANFQDVLRAYPGLNGYVQIIKMKAQYTHLCKVWKTITDQMKVSPGDPMPVDFLDRVSRGGMSPQVYILLKDAIEERRHIETPLIIPDSPKDKISKSTAACASFLVGGIQAESSASQ</sequence>
<evidence type="ECO:0000313" key="1">
    <source>
        <dbReference type="EMBL" id="WAQ87676.1"/>
    </source>
</evidence>
<reference evidence="1" key="1">
    <citation type="submission" date="2022-10" db="EMBL/GenBank/DDBJ databases">
        <title>Puccinia triticina Genome sequencing and assembly.</title>
        <authorList>
            <person name="Li C."/>
        </authorList>
    </citation>
    <scope>NUCLEOTIDE SEQUENCE</scope>
    <source>
        <strain evidence="1">Pt15</strain>
    </source>
</reference>
<accession>A0ABY7CQX8</accession>
<keyword evidence="2" id="KW-1185">Reference proteome</keyword>
<dbReference type="Proteomes" id="UP001164743">
    <property type="component" value="Chromosome 8A"/>
</dbReference>
<name>A0ABY7CQX8_9BASI</name>